<dbReference type="EMBL" id="ABCC02000076">
    <property type="protein sequence ID" value="EDP12469.1"/>
    <property type="molecule type" value="Genomic_DNA"/>
</dbReference>
<dbReference type="Proteomes" id="UP000005396">
    <property type="component" value="Unassembled WGS sequence"/>
</dbReference>
<name>A8S5I9_ENTBW</name>
<sequence>MYPYPPFPNVLCYIDFIIPEAVFPYAIHTKKWYF</sequence>
<dbReference type="HOGENOM" id="CLU_3372994_0_0_9"/>
<dbReference type="AlphaFoldDB" id="A8S5I9"/>
<proteinExistence type="predicted"/>
<comment type="caution">
    <text evidence="1">The sequence shown here is derived from an EMBL/GenBank/DDBJ whole genome shotgun (WGS) entry which is preliminary data.</text>
</comment>
<evidence type="ECO:0000313" key="2">
    <source>
        <dbReference type="Proteomes" id="UP000005396"/>
    </source>
</evidence>
<protein>
    <submittedName>
        <fullName evidence="1">Uncharacterized protein</fullName>
    </submittedName>
</protein>
<dbReference type="PaxDb" id="411902-CLOBOL_07223"/>
<gene>
    <name evidence="1" type="ORF">CLOBOL_07223</name>
</gene>
<evidence type="ECO:0000313" key="1">
    <source>
        <dbReference type="EMBL" id="EDP12469.1"/>
    </source>
</evidence>
<reference evidence="1 2" key="1">
    <citation type="submission" date="2007-08" db="EMBL/GenBank/DDBJ databases">
        <authorList>
            <person name="Fulton L."/>
            <person name="Clifton S."/>
            <person name="Fulton B."/>
            <person name="Xu J."/>
            <person name="Minx P."/>
            <person name="Pepin K.H."/>
            <person name="Johnson M."/>
            <person name="Thiruvilangam P."/>
            <person name="Bhonagiri V."/>
            <person name="Nash W.E."/>
            <person name="Mardis E.R."/>
            <person name="Wilson R.K."/>
        </authorList>
    </citation>
    <scope>NUCLEOTIDE SEQUENCE [LARGE SCALE GENOMIC DNA]</scope>
    <source>
        <strain evidence="2">ATCC BAA-613 / DSM 15670 / CCUG 46953 / JCM 12243 / WAL 16351</strain>
    </source>
</reference>
<reference evidence="1 2" key="2">
    <citation type="submission" date="2007-09" db="EMBL/GenBank/DDBJ databases">
        <title>Draft genome sequence of Clostridium bolteae (ATCC BAA-613).</title>
        <authorList>
            <person name="Sudarsanam P."/>
            <person name="Ley R."/>
            <person name="Guruge J."/>
            <person name="Turnbaugh P.J."/>
            <person name="Mahowald M."/>
            <person name="Liep D."/>
            <person name="Gordon J."/>
        </authorList>
    </citation>
    <scope>NUCLEOTIDE SEQUENCE [LARGE SCALE GENOMIC DNA]</scope>
    <source>
        <strain evidence="2">ATCC BAA-613 / DSM 15670 / CCUG 46953 / JCM 12243 / WAL 16351</strain>
    </source>
</reference>
<accession>A8S5I9</accession>
<organism evidence="1 2">
    <name type="scientific">Enterocloster bolteae (strain ATCC BAA-613 / DSM 15670 / CCUG 46953 / JCM 12243 / WAL 16351)</name>
    <name type="common">Clostridium bolteae</name>
    <dbReference type="NCBI Taxonomy" id="411902"/>
    <lineage>
        <taxon>Bacteria</taxon>
        <taxon>Bacillati</taxon>
        <taxon>Bacillota</taxon>
        <taxon>Clostridia</taxon>
        <taxon>Lachnospirales</taxon>
        <taxon>Lachnospiraceae</taxon>
        <taxon>Enterocloster</taxon>
    </lineage>
</organism>